<comment type="similarity">
    <text evidence="1">Belongs to the avfA family.</text>
</comment>
<dbReference type="InterPro" id="IPR036291">
    <property type="entry name" value="NAD(P)-bd_dom_sf"/>
</dbReference>
<feature type="domain" description="NAD(P)-binding" evidence="3">
    <location>
        <begin position="19"/>
        <end position="117"/>
    </location>
</feature>
<dbReference type="Proteomes" id="UP000289323">
    <property type="component" value="Unassembled WGS sequence"/>
</dbReference>
<dbReference type="PANTHER" id="PTHR43355">
    <property type="entry name" value="FLAVIN REDUCTASE (NADPH)"/>
    <property type="match status" value="1"/>
</dbReference>
<evidence type="ECO:0000256" key="2">
    <source>
        <dbReference type="SAM" id="MobiDB-lite"/>
    </source>
</evidence>
<sequence>MTTTTTTTTPKTKTILFLGATGGVALATLRRALAAGHTCIALCRTPAKLTACFPDNTPPANLRLVQGDAHDANGPVAVVDAIVFSIGARPTLRGISDPHVCEAGMRALLDALRRCRARANSNSTWTPLAWWSLLLHTAHEDKRAMERLVMDTTATTTTRTRRSSARGEEEEEPQAEEGDGPEDNDRPLVDWTLVRGSLYTDGPATEGRVRVGMEDPVRGVVHSRAVGYTISREDVGKWVWENCLCADDGKWVGKAATITY</sequence>
<feature type="compositionally biased region" description="Acidic residues" evidence="2">
    <location>
        <begin position="168"/>
        <end position="182"/>
    </location>
</feature>
<accession>A0A446BUX1</accession>
<protein>
    <submittedName>
        <fullName evidence="4">2dcf89d7-91ec-483d-9f83-1682e05b2ff0</fullName>
    </submittedName>
</protein>
<dbReference type="Pfam" id="PF13460">
    <property type="entry name" value="NAD_binding_10"/>
    <property type="match status" value="1"/>
</dbReference>
<evidence type="ECO:0000313" key="5">
    <source>
        <dbReference type="Proteomes" id="UP000289323"/>
    </source>
</evidence>
<dbReference type="GO" id="GO:0004074">
    <property type="term" value="F:biliverdin reductase [NAD(P)H] activity"/>
    <property type="evidence" value="ECO:0007669"/>
    <property type="project" value="TreeGrafter"/>
</dbReference>
<dbReference type="SUPFAM" id="SSF51735">
    <property type="entry name" value="NAD(P)-binding Rossmann-fold domains"/>
    <property type="match status" value="1"/>
</dbReference>
<dbReference type="Gene3D" id="3.40.50.720">
    <property type="entry name" value="NAD(P)-binding Rossmann-like Domain"/>
    <property type="match status" value="1"/>
</dbReference>
<name>A0A446BUX1_9PEZI</name>
<evidence type="ECO:0000259" key="3">
    <source>
        <dbReference type="Pfam" id="PF13460"/>
    </source>
</evidence>
<organism evidence="4 5">
    <name type="scientific">Thermothielavioides terrestris</name>
    <dbReference type="NCBI Taxonomy" id="2587410"/>
    <lineage>
        <taxon>Eukaryota</taxon>
        <taxon>Fungi</taxon>
        <taxon>Dikarya</taxon>
        <taxon>Ascomycota</taxon>
        <taxon>Pezizomycotina</taxon>
        <taxon>Sordariomycetes</taxon>
        <taxon>Sordariomycetidae</taxon>
        <taxon>Sordariales</taxon>
        <taxon>Chaetomiaceae</taxon>
        <taxon>Thermothielavioides</taxon>
    </lineage>
</organism>
<feature type="region of interest" description="Disordered" evidence="2">
    <location>
        <begin position="151"/>
        <end position="187"/>
    </location>
</feature>
<dbReference type="InterPro" id="IPR051606">
    <property type="entry name" value="Polyketide_Oxido-like"/>
</dbReference>
<dbReference type="AlphaFoldDB" id="A0A446BUX1"/>
<evidence type="ECO:0000313" key="4">
    <source>
        <dbReference type="EMBL" id="SPQ26291.1"/>
    </source>
</evidence>
<gene>
    <name evidence="4" type="ORF">TT172_LOCUS8710</name>
</gene>
<dbReference type="InterPro" id="IPR016040">
    <property type="entry name" value="NAD(P)-bd_dom"/>
</dbReference>
<proteinExistence type="inferred from homology"/>
<reference evidence="4 5" key="1">
    <citation type="submission" date="2018-04" db="EMBL/GenBank/DDBJ databases">
        <authorList>
            <person name="Huttner S."/>
            <person name="Dainat J."/>
        </authorList>
    </citation>
    <scope>NUCLEOTIDE SEQUENCE [LARGE SCALE GENOMIC DNA]</scope>
</reference>
<evidence type="ECO:0000256" key="1">
    <source>
        <dbReference type="ARBA" id="ARBA00038376"/>
    </source>
</evidence>
<dbReference type="GO" id="GO:0042602">
    <property type="term" value="F:riboflavin reductase (NADPH) activity"/>
    <property type="evidence" value="ECO:0007669"/>
    <property type="project" value="TreeGrafter"/>
</dbReference>
<dbReference type="PANTHER" id="PTHR43355:SF2">
    <property type="entry name" value="FLAVIN REDUCTASE (NADPH)"/>
    <property type="match status" value="1"/>
</dbReference>
<dbReference type="EMBL" id="OUUZ01000016">
    <property type="protein sequence ID" value="SPQ26291.1"/>
    <property type="molecule type" value="Genomic_DNA"/>
</dbReference>